<dbReference type="EMBL" id="JAHRIO010053275">
    <property type="protein sequence ID" value="MEQ2176290.1"/>
    <property type="molecule type" value="Genomic_DNA"/>
</dbReference>
<evidence type="ECO:0000313" key="2">
    <source>
        <dbReference type="Proteomes" id="UP001476798"/>
    </source>
</evidence>
<gene>
    <name evidence="1" type="ORF">GOODEAATRI_026527</name>
</gene>
<accession>A0ABV0NY37</accession>
<comment type="caution">
    <text evidence="1">The sequence shown here is derived from an EMBL/GenBank/DDBJ whole genome shotgun (WGS) entry which is preliminary data.</text>
</comment>
<protein>
    <submittedName>
        <fullName evidence="1">Uncharacterized protein</fullName>
    </submittedName>
</protein>
<evidence type="ECO:0000313" key="1">
    <source>
        <dbReference type="EMBL" id="MEQ2176290.1"/>
    </source>
</evidence>
<organism evidence="1 2">
    <name type="scientific">Goodea atripinnis</name>
    <dbReference type="NCBI Taxonomy" id="208336"/>
    <lineage>
        <taxon>Eukaryota</taxon>
        <taxon>Metazoa</taxon>
        <taxon>Chordata</taxon>
        <taxon>Craniata</taxon>
        <taxon>Vertebrata</taxon>
        <taxon>Euteleostomi</taxon>
        <taxon>Actinopterygii</taxon>
        <taxon>Neopterygii</taxon>
        <taxon>Teleostei</taxon>
        <taxon>Neoteleostei</taxon>
        <taxon>Acanthomorphata</taxon>
        <taxon>Ovalentaria</taxon>
        <taxon>Atherinomorphae</taxon>
        <taxon>Cyprinodontiformes</taxon>
        <taxon>Goodeidae</taxon>
        <taxon>Goodea</taxon>
    </lineage>
</organism>
<dbReference type="Proteomes" id="UP001476798">
    <property type="component" value="Unassembled WGS sequence"/>
</dbReference>
<proteinExistence type="predicted"/>
<reference evidence="1 2" key="1">
    <citation type="submission" date="2021-06" db="EMBL/GenBank/DDBJ databases">
        <authorList>
            <person name="Palmer J.M."/>
        </authorList>
    </citation>
    <scope>NUCLEOTIDE SEQUENCE [LARGE SCALE GENOMIC DNA]</scope>
    <source>
        <strain evidence="1 2">GA_2019</strain>
        <tissue evidence="1">Muscle</tissue>
    </source>
</reference>
<sequence length="122" mass="13327">MRRTLSIKKIDCEELGHIGGARSRATAPPHRERSVKVARTSVLDASWTPSNRKEAQETVPDKLEGLCLSAGLGTPWAPSEELEEVSGEKEVWASLLSLLPADKVEVIKTDMAHLKITSLITV</sequence>
<keyword evidence="2" id="KW-1185">Reference proteome</keyword>
<name>A0ABV0NY37_9TELE</name>